<feature type="domain" description="J" evidence="8">
    <location>
        <begin position="2"/>
        <end position="71"/>
    </location>
</feature>
<feature type="region of interest" description="Disordered" evidence="7">
    <location>
        <begin position="99"/>
        <end position="119"/>
    </location>
</feature>
<dbReference type="PRINTS" id="PR00625">
    <property type="entry name" value="JDOMAIN"/>
</dbReference>
<dbReference type="AlphaFoldDB" id="A0AAD9CY13"/>
<protein>
    <recommendedName>
        <fullName evidence="3">Diphthamide biosynthesis protein 4</fullName>
    </recommendedName>
</protein>
<keyword evidence="5" id="KW-0862">Zinc</keyword>
<dbReference type="Pfam" id="PF00226">
    <property type="entry name" value="DnaJ"/>
    <property type="match status" value="1"/>
</dbReference>
<dbReference type="CDD" id="cd06257">
    <property type="entry name" value="DnaJ"/>
    <property type="match status" value="1"/>
</dbReference>
<feature type="compositionally biased region" description="Polar residues" evidence="7">
    <location>
        <begin position="102"/>
        <end position="113"/>
    </location>
</feature>
<feature type="compositionally biased region" description="Basic and acidic residues" evidence="7">
    <location>
        <begin position="175"/>
        <end position="184"/>
    </location>
</feature>
<evidence type="ECO:0000313" key="10">
    <source>
        <dbReference type="EMBL" id="KAK1921216.1"/>
    </source>
</evidence>
<keyword evidence="4" id="KW-0479">Metal-binding</keyword>
<feature type="domain" description="DPH-type MB" evidence="9">
    <location>
        <begin position="84"/>
        <end position="161"/>
    </location>
</feature>
<dbReference type="Gene3D" id="3.10.660.10">
    <property type="entry name" value="DPH Zinc finger"/>
    <property type="match status" value="1"/>
</dbReference>
<proteinExistence type="inferred from homology"/>
<comment type="function">
    <text evidence="1">Required for the first step of diphthamide biosynthesis, the transfer of 3-amino-3-carboxypropyl from S-adenosyl-L-methionine to a histidine residue. Diphthamide is a post-translational modification of histidine which occurs in elongation factor 2.</text>
</comment>
<evidence type="ECO:0000259" key="9">
    <source>
        <dbReference type="PROSITE" id="PS51074"/>
    </source>
</evidence>
<gene>
    <name evidence="10" type="ORF">DB88DRAFT_443485</name>
</gene>
<feature type="region of interest" description="Disordered" evidence="7">
    <location>
        <begin position="163"/>
        <end position="184"/>
    </location>
</feature>
<evidence type="ECO:0000256" key="6">
    <source>
        <dbReference type="ARBA" id="ARBA00023004"/>
    </source>
</evidence>
<dbReference type="SUPFAM" id="SSF46565">
    <property type="entry name" value="Chaperone J-domain"/>
    <property type="match status" value="1"/>
</dbReference>
<dbReference type="InterPro" id="IPR007872">
    <property type="entry name" value="DPH_MB_dom"/>
</dbReference>
<feature type="compositionally biased region" description="Acidic residues" evidence="7">
    <location>
        <begin position="163"/>
        <end position="174"/>
    </location>
</feature>
<feature type="non-terminal residue" evidence="10">
    <location>
        <position position="184"/>
    </location>
</feature>
<dbReference type="SMART" id="SM00271">
    <property type="entry name" value="DnaJ"/>
    <property type="match status" value="1"/>
</dbReference>
<reference evidence="10" key="1">
    <citation type="submission" date="2023-02" db="EMBL/GenBank/DDBJ databases">
        <title>Identification and recombinant expression of a fungal hydrolase from Papiliotrema laurentii that hydrolyzes apple cutin and clears colloidal polyester polyurethane.</title>
        <authorList>
            <consortium name="DOE Joint Genome Institute"/>
            <person name="Roman V.A."/>
            <person name="Bojanowski C."/>
            <person name="Crable B.R."/>
            <person name="Wagner D.N."/>
            <person name="Hung C.S."/>
            <person name="Nadeau L.J."/>
            <person name="Schratz L."/>
            <person name="Haridas S."/>
            <person name="Pangilinan J."/>
            <person name="Lipzen A."/>
            <person name="Na H."/>
            <person name="Yan M."/>
            <person name="Ng V."/>
            <person name="Grigoriev I.V."/>
            <person name="Spatafora J.W."/>
            <person name="Barlow D."/>
            <person name="Biffinger J."/>
            <person name="Kelley-Loughnane N."/>
            <person name="Varaljay V.A."/>
            <person name="Crookes-Goodson W.J."/>
        </authorList>
    </citation>
    <scope>NUCLEOTIDE SEQUENCE</scope>
    <source>
        <strain evidence="10">5307AH</strain>
    </source>
</reference>
<keyword evidence="6" id="KW-0408">Iron</keyword>
<evidence type="ECO:0000256" key="7">
    <source>
        <dbReference type="SAM" id="MobiDB-lite"/>
    </source>
</evidence>
<dbReference type="InterPro" id="IPR001623">
    <property type="entry name" value="DnaJ_domain"/>
</dbReference>
<evidence type="ECO:0000256" key="3">
    <source>
        <dbReference type="ARBA" id="ARBA00021797"/>
    </source>
</evidence>
<evidence type="ECO:0000256" key="5">
    <source>
        <dbReference type="ARBA" id="ARBA00022833"/>
    </source>
</evidence>
<dbReference type="PROSITE" id="PS50076">
    <property type="entry name" value="DNAJ_2"/>
    <property type="match status" value="1"/>
</dbReference>
<keyword evidence="11" id="KW-1185">Reference proteome</keyword>
<dbReference type="Gene3D" id="1.10.287.110">
    <property type="entry name" value="DnaJ domain"/>
    <property type="match status" value="1"/>
</dbReference>
<evidence type="ECO:0000259" key="8">
    <source>
        <dbReference type="PROSITE" id="PS50076"/>
    </source>
</evidence>
<dbReference type="EMBL" id="JAODAN010000011">
    <property type="protein sequence ID" value="KAK1921216.1"/>
    <property type="molecule type" value="Genomic_DNA"/>
</dbReference>
<dbReference type="Pfam" id="PF05207">
    <property type="entry name" value="Zn_ribbon_CSL"/>
    <property type="match status" value="1"/>
</dbReference>
<sequence>VDYYALLDLPRDASDQAITRAWRALVLQHHPDKQAGRAHPPDSPTLDIRLVNEAKWVLSDPARRREWEESFYNGPSVVPSGPHIFHEISLELFTPHYADDTSVPNGGTTSQTADGLDPQPQWYSHPCRCSGEFVITHQDLEDGVEVVGCEGCGEWVRVGYEVVEDSEGEEEVEDDGKRDTEGGG</sequence>
<evidence type="ECO:0000313" key="11">
    <source>
        <dbReference type="Proteomes" id="UP001182556"/>
    </source>
</evidence>
<dbReference type="SUPFAM" id="SSF144217">
    <property type="entry name" value="CSL zinc finger"/>
    <property type="match status" value="1"/>
</dbReference>
<organism evidence="10 11">
    <name type="scientific">Papiliotrema laurentii</name>
    <name type="common">Cryptococcus laurentii</name>
    <dbReference type="NCBI Taxonomy" id="5418"/>
    <lineage>
        <taxon>Eukaryota</taxon>
        <taxon>Fungi</taxon>
        <taxon>Dikarya</taxon>
        <taxon>Basidiomycota</taxon>
        <taxon>Agaricomycotina</taxon>
        <taxon>Tremellomycetes</taxon>
        <taxon>Tremellales</taxon>
        <taxon>Rhynchogastremaceae</taxon>
        <taxon>Papiliotrema</taxon>
    </lineage>
</organism>
<dbReference type="Proteomes" id="UP001182556">
    <property type="component" value="Unassembled WGS sequence"/>
</dbReference>
<dbReference type="GO" id="GO:0001671">
    <property type="term" value="F:ATPase activator activity"/>
    <property type="evidence" value="ECO:0007669"/>
    <property type="project" value="TreeGrafter"/>
</dbReference>
<name>A0AAD9CY13_PAPLA</name>
<dbReference type="PANTHER" id="PTHR45255:SF1">
    <property type="entry name" value="DNAJ HOMOLOG SUBFAMILY C MEMBER 24"/>
    <property type="match status" value="1"/>
</dbReference>
<dbReference type="GO" id="GO:0008198">
    <property type="term" value="F:ferrous iron binding"/>
    <property type="evidence" value="ECO:0007669"/>
    <property type="project" value="TreeGrafter"/>
</dbReference>
<accession>A0AAD9CY13</accession>
<comment type="similarity">
    <text evidence="2">Belongs to the DPH4 family.</text>
</comment>
<dbReference type="PANTHER" id="PTHR45255">
    <property type="entry name" value="DNAJ HOMOLOG SUBFAMILY C MEMBER 24"/>
    <property type="match status" value="1"/>
</dbReference>
<comment type="caution">
    <text evidence="10">The sequence shown here is derived from an EMBL/GenBank/DDBJ whole genome shotgun (WGS) entry which is preliminary data.</text>
</comment>
<evidence type="ECO:0000256" key="1">
    <source>
        <dbReference type="ARBA" id="ARBA00003474"/>
    </source>
</evidence>
<evidence type="ECO:0000256" key="2">
    <source>
        <dbReference type="ARBA" id="ARBA00006169"/>
    </source>
</evidence>
<dbReference type="PROSITE" id="PS51074">
    <property type="entry name" value="DPH_MB"/>
    <property type="match status" value="1"/>
</dbReference>
<dbReference type="InterPro" id="IPR036869">
    <property type="entry name" value="J_dom_sf"/>
</dbReference>
<dbReference type="InterPro" id="IPR036671">
    <property type="entry name" value="DPH_MB_sf"/>
</dbReference>
<evidence type="ECO:0000256" key="4">
    <source>
        <dbReference type="ARBA" id="ARBA00022723"/>
    </source>
</evidence>